<feature type="domain" description="HTH marR-type" evidence="1">
    <location>
        <begin position="13"/>
        <end position="149"/>
    </location>
</feature>
<dbReference type="PROSITE" id="PS50995">
    <property type="entry name" value="HTH_MARR_2"/>
    <property type="match status" value="1"/>
</dbReference>
<comment type="caution">
    <text evidence="2">The sequence shown here is derived from an EMBL/GenBank/DDBJ whole genome shotgun (WGS) entry which is preliminary data.</text>
</comment>
<evidence type="ECO:0000259" key="1">
    <source>
        <dbReference type="PROSITE" id="PS50995"/>
    </source>
</evidence>
<dbReference type="InterPro" id="IPR000835">
    <property type="entry name" value="HTH_MarR-typ"/>
</dbReference>
<dbReference type="Pfam" id="PF01047">
    <property type="entry name" value="MarR"/>
    <property type="match status" value="1"/>
</dbReference>
<evidence type="ECO:0000313" key="2">
    <source>
        <dbReference type="EMBL" id="GAA0241284.1"/>
    </source>
</evidence>
<dbReference type="InterPro" id="IPR036388">
    <property type="entry name" value="WH-like_DNA-bd_sf"/>
</dbReference>
<reference evidence="2 3" key="1">
    <citation type="journal article" date="2019" name="Int. J. Syst. Evol. Microbiol.">
        <title>The Global Catalogue of Microorganisms (GCM) 10K type strain sequencing project: providing services to taxonomists for standard genome sequencing and annotation.</title>
        <authorList>
            <consortium name="The Broad Institute Genomics Platform"/>
            <consortium name="The Broad Institute Genome Sequencing Center for Infectious Disease"/>
            <person name="Wu L."/>
            <person name="Ma J."/>
        </authorList>
    </citation>
    <scope>NUCLEOTIDE SEQUENCE [LARGE SCALE GENOMIC DNA]</scope>
    <source>
        <strain evidence="2 3">JCM 10425</strain>
    </source>
</reference>
<evidence type="ECO:0000313" key="3">
    <source>
        <dbReference type="Proteomes" id="UP001500967"/>
    </source>
</evidence>
<accession>A0ABN0U7K2</accession>
<dbReference type="SUPFAM" id="SSF46785">
    <property type="entry name" value="Winged helix' DNA-binding domain"/>
    <property type="match status" value="1"/>
</dbReference>
<dbReference type="PANTHER" id="PTHR33164:SF99">
    <property type="entry name" value="MARR FAMILY REGULATORY PROTEIN"/>
    <property type="match status" value="1"/>
</dbReference>
<sequence>MTTEKPAWLDADELRAWRALHAATVVLPVALDVQLQRDARISYLEYYVLAGLSEQPDRTLRLSELAILTGAELSRISHLIVRLEKRGLVLRRPDPDDGRYTNAVLTDLGWEKVEQAAPGHVATVRSLLFDGVDPSGREELERTAGRIVAALRETDLPLAPTIRKALGAPGPASDERA</sequence>
<dbReference type="Gene3D" id="1.10.10.10">
    <property type="entry name" value="Winged helix-like DNA-binding domain superfamily/Winged helix DNA-binding domain"/>
    <property type="match status" value="1"/>
</dbReference>
<protein>
    <submittedName>
        <fullName evidence="2">MarR family winged helix-turn-helix transcriptional regulator</fullName>
    </submittedName>
</protein>
<proteinExistence type="predicted"/>
<name>A0ABN0U7K2_9ACTN</name>
<dbReference type="PANTHER" id="PTHR33164">
    <property type="entry name" value="TRANSCRIPTIONAL REGULATOR, MARR FAMILY"/>
    <property type="match status" value="1"/>
</dbReference>
<dbReference type="Proteomes" id="UP001500967">
    <property type="component" value="Unassembled WGS sequence"/>
</dbReference>
<keyword evidence="3" id="KW-1185">Reference proteome</keyword>
<dbReference type="InterPro" id="IPR039422">
    <property type="entry name" value="MarR/SlyA-like"/>
</dbReference>
<dbReference type="RefSeq" id="WP_344649259.1">
    <property type="nucleotide sequence ID" value="NZ_BAAAGX010000010.1"/>
</dbReference>
<dbReference type="EMBL" id="BAAAGX010000010">
    <property type="protein sequence ID" value="GAA0241284.1"/>
    <property type="molecule type" value="Genomic_DNA"/>
</dbReference>
<gene>
    <name evidence="2" type="ORF">GCM10009539_28320</name>
</gene>
<organism evidence="2 3">
    <name type="scientific">Cryptosporangium japonicum</name>
    <dbReference type="NCBI Taxonomy" id="80872"/>
    <lineage>
        <taxon>Bacteria</taxon>
        <taxon>Bacillati</taxon>
        <taxon>Actinomycetota</taxon>
        <taxon>Actinomycetes</taxon>
        <taxon>Cryptosporangiales</taxon>
        <taxon>Cryptosporangiaceae</taxon>
        <taxon>Cryptosporangium</taxon>
    </lineage>
</organism>
<dbReference type="InterPro" id="IPR036390">
    <property type="entry name" value="WH_DNA-bd_sf"/>
</dbReference>
<dbReference type="SMART" id="SM00347">
    <property type="entry name" value="HTH_MARR"/>
    <property type="match status" value="1"/>
</dbReference>